<dbReference type="InterPro" id="IPR029044">
    <property type="entry name" value="Nucleotide-diphossugar_trans"/>
</dbReference>
<reference evidence="2 3" key="1">
    <citation type="submission" date="2017-11" db="EMBL/GenBank/DDBJ databases">
        <title>Animal gut microbial communities from fecal samples from Wisconsin, USA.</title>
        <authorList>
            <person name="Neumann A."/>
        </authorList>
    </citation>
    <scope>NUCLEOTIDE SEQUENCE [LARGE SCALE GENOMIC DNA]</scope>
    <source>
        <strain evidence="2 3">UWS3</strain>
    </source>
</reference>
<dbReference type="InterPro" id="IPR050486">
    <property type="entry name" value="Mannose-1P_guanyltransferase"/>
</dbReference>
<keyword evidence="2" id="KW-0808">Transferase</keyword>
<dbReference type="RefSeq" id="WP_100426525.1">
    <property type="nucleotide sequence ID" value="NZ_PGEX01000001.1"/>
</dbReference>
<comment type="caution">
    <text evidence="2">The sequence shown here is derived from an EMBL/GenBank/DDBJ whole genome shotgun (WGS) entry which is preliminary data.</text>
</comment>
<name>A0A2M9AAE4_9BACT</name>
<proteinExistence type="predicted"/>
<dbReference type="AlphaFoldDB" id="A0A2M9AAE4"/>
<gene>
    <name evidence="2" type="ORF">BGX16_2721</name>
</gene>
<dbReference type="PANTHER" id="PTHR22572">
    <property type="entry name" value="SUGAR-1-PHOSPHATE GUANYL TRANSFERASE"/>
    <property type="match status" value="1"/>
</dbReference>
<evidence type="ECO:0000313" key="3">
    <source>
        <dbReference type="Proteomes" id="UP000231134"/>
    </source>
</evidence>
<evidence type="ECO:0000313" key="2">
    <source>
        <dbReference type="EMBL" id="PJJ42679.1"/>
    </source>
</evidence>
<dbReference type="SUPFAM" id="SSF53448">
    <property type="entry name" value="Nucleotide-diphospho-sugar transferases"/>
    <property type="match status" value="1"/>
</dbReference>
<feature type="domain" description="Nucleotidyl transferase" evidence="1">
    <location>
        <begin position="4"/>
        <end position="125"/>
    </location>
</feature>
<sequence>MRILVLAAGLGTRLRPLTLQMPKPLVRVVDKTILEHQVELANTVPEAHLHVNAHYLSEKLSAAALSFGFEKVWDEQPEALGTGGPLYRMNREDPVDELLVMNSDCYCKFDLRSFLRLSRSSGAPCSLLAVDNPMVNSIYVRDGLMSGIQNRFGHQTRERVTFSGISWYSKRALQDIRESEMDIREYWKRLLLNGDAPFIDVSQKYSLWIDMGTPDGLMRASDYRRKELGVGNYGVPPEIAKQAKATVMMPELEIPSNATFDHAIIFSGAKIEDGECVKNEIRGKDFSWPIGR</sequence>
<keyword evidence="2" id="KW-0548">Nucleotidyltransferase</keyword>
<organism evidence="2 3">
    <name type="scientific">Hallerella succinigenes</name>
    <dbReference type="NCBI Taxonomy" id="1896222"/>
    <lineage>
        <taxon>Bacteria</taxon>
        <taxon>Pseudomonadati</taxon>
        <taxon>Fibrobacterota</taxon>
        <taxon>Fibrobacteria</taxon>
        <taxon>Fibrobacterales</taxon>
        <taxon>Fibrobacteraceae</taxon>
        <taxon>Hallerella</taxon>
    </lineage>
</organism>
<dbReference type="Pfam" id="PF00483">
    <property type="entry name" value="NTP_transferase"/>
    <property type="match status" value="1"/>
</dbReference>
<dbReference type="Proteomes" id="UP000231134">
    <property type="component" value="Unassembled WGS sequence"/>
</dbReference>
<evidence type="ECO:0000259" key="1">
    <source>
        <dbReference type="Pfam" id="PF00483"/>
    </source>
</evidence>
<dbReference type="Gene3D" id="3.90.550.10">
    <property type="entry name" value="Spore Coat Polysaccharide Biosynthesis Protein SpsA, Chain A"/>
    <property type="match status" value="1"/>
</dbReference>
<accession>A0A2M9AAE4</accession>
<protein>
    <submittedName>
        <fullName evidence="2">MurNAc alpha-1-phosphate uridylyltransferase</fullName>
    </submittedName>
</protein>
<keyword evidence="3" id="KW-1185">Reference proteome</keyword>
<dbReference type="GO" id="GO:0016779">
    <property type="term" value="F:nucleotidyltransferase activity"/>
    <property type="evidence" value="ECO:0007669"/>
    <property type="project" value="UniProtKB-KW"/>
</dbReference>
<dbReference type="InterPro" id="IPR005835">
    <property type="entry name" value="NTP_transferase_dom"/>
</dbReference>
<dbReference type="EMBL" id="PGEX01000001">
    <property type="protein sequence ID" value="PJJ42679.1"/>
    <property type="molecule type" value="Genomic_DNA"/>
</dbReference>
<dbReference type="OrthoDB" id="9801899at2"/>